<evidence type="ECO:0000313" key="3">
    <source>
        <dbReference type="Ensembl" id="ENSPTIP00000017290.1"/>
    </source>
</evidence>
<evidence type="ECO:0000256" key="1">
    <source>
        <dbReference type="SAM" id="Phobius"/>
    </source>
</evidence>
<dbReference type="Proteomes" id="UP000675900">
    <property type="component" value="Unassembled WGS sequence"/>
</dbReference>
<reference evidence="3" key="1">
    <citation type="submission" date="2025-08" db="UniProtKB">
        <authorList>
            <consortium name="Ensembl"/>
        </authorList>
    </citation>
    <scope>IDENTIFICATION</scope>
</reference>
<organism evidence="3 4">
    <name type="scientific">Panthera tigris altaica</name>
    <name type="common">Siberian tiger</name>
    <dbReference type="NCBI Taxonomy" id="74533"/>
    <lineage>
        <taxon>Eukaryota</taxon>
        <taxon>Metazoa</taxon>
        <taxon>Chordata</taxon>
        <taxon>Craniata</taxon>
        <taxon>Vertebrata</taxon>
        <taxon>Euteleostomi</taxon>
        <taxon>Mammalia</taxon>
        <taxon>Eutheria</taxon>
        <taxon>Laurasiatheria</taxon>
        <taxon>Carnivora</taxon>
        <taxon>Feliformia</taxon>
        <taxon>Felidae</taxon>
        <taxon>Pantherinae</taxon>
        <taxon>Panthera</taxon>
    </lineage>
</organism>
<keyword evidence="1" id="KW-0472">Membrane</keyword>
<dbReference type="Ensembl" id="ENSPTIT00000021496.1">
    <property type="protein sequence ID" value="ENSPTIP00000017290.1"/>
    <property type="gene ID" value="ENSPTIG00000015736.1"/>
</dbReference>
<dbReference type="InterPro" id="IPR018711">
    <property type="entry name" value="NAGPA"/>
</dbReference>
<dbReference type="PANTHER" id="PTHR40446:SF2">
    <property type="entry name" value="N-ACETYLGLUCOSAMINE-1-PHOSPHODIESTER ALPHA-N-ACETYLGLUCOSAMINIDASE"/>
    <property type="match status" value="1"/>
</dbReference>
<gene>
    <name evidence="3" type="primary">NAGPA</name>
</gene>
<keyword evidence="1" id="KW-0812">Transmembrane</keyword>
<evidence type="ECO:0000259" key="2">
    <source>
        <dbReference type="Pfam" id="PF09992"/>
    </source>
</evidence>
<dbReference type="AlphaFoldDB" id="A0A8C9K2N2"/>
<accession>A0A8C9K2N2</accession>
<proteinExistence type="predicted"/>
<sequence length="363" mass="39553">MDTGECLGNVVSDGRPVSSAGGLQNAQFGIRRDGTLVTGYLSEEEVLDTKNPFVQLLSGVVWLIRNGSVYINESQAAECDETQETGSFSKFVNVMSARTAVGHDRKGQLVFFHADGQTEQRGINLWEMAEFLLKQDVVNAINLDGGGSATFVLNGTLASYPSDHCQDNMWRCPRRVSTVVCLHEPRCQPPDCSGHGTCVEGRCQCTGHFWQGAACNKLDCGPSNCSQHGLCTESDCDRGSQLSLPWPCCQRRCECEHQCPCDPQTGSCSLAQAPQCFRASEATLRTGELSLLTGTTWLALTLVLVFLLLISTVVNVSLLLGSRAERSRHLDGAYVYHPLQEMNGELLAGEKEQQGDAHNPFKD</sequence>
<keyword evidence="1" id="KW-1133">Transmembrane helix</keyword>
<protein>
    <submittedName>
        <fullName evidence="3">N-acetylglucosamine-1-phosphodiester alpha-N-acetylglucosaminidase</fullName>
    </submittedName>
</protein>
<evidence type="ECO:0000313" key="4">
    <source>
        <dbReference type="Proteomes" id="UP000675900"/>
    </source>
</evidence>
<dbReference type="GO" id="GO:0033299">
    <property type="term" value="P:secretion of lysosomal enzymes"/>
    <property type="evidence" value="ECO:0007669"/>
    <property type="project" value="TreeGrafter"/>
</dbReference>
<feature type="domain" description="Phosphodiester glycosidase" evidence="2">
    <location>
        <begin position="3"/>
        <end position="182"/>
    </location>
</feature>
<feature type="transmembrane region" description="Helical" evidence="1">
    <location>
        <begin position="297"/>
        <end position="320"/>
    </location>
</feature>
<dbReference type="PANTHER" id="PTHR40446">
    <property type="entry name" value="N-ACETYLGLUCOSAMINE-1-PHOSPHODIESTER ALPHA-N-ACETYLGLUCOSAMINIDASE"/>
    <property type="match status" value="1"/>
</dbReference>
<name>A0A8C9K2N2_PANTA</name>
<dbReference type="Pfam" id="PF09992">
    <property type="entry name" value="NAGPA"/>
    <property type="match status" value="1"/>
</dbReference>
<reference evidence="3" key="2">
    <citation type="submission" date="2025-09" db="UniProtKB">
        <authorList>
            <consortium name="Ensembl"/>
        </authorList>
    </citation>
    <scope>IDENTIFICATION</scope>
</reference>
<keyword evidence="4" id="KW-1185">Reference proteome</keyword>
<dbReference type="GeneTree" id="ENSGT01030000234566"/>